<dbReference type="EMBL" id="GBXM01080951">
    <property type="protein sequence ID" value="JAH27626.1"/>
    <property type="molecule type" value="Transcribed_RNA"/>
</dbReference>
<dbReference type="AlphaFoldDB" id="A0A0E9REP1"/>
<feature type="transmembrane region" description="Helical" evidence="1">
    <location>
        <begin position="39"/>
        <end position="58"/>
    </location>
</feature>
<reference evidence="2" key="2">
    <citation type="journal article" date="2015" name="Fish Shellfish Immunol.">
        <title>Early steps in the European eel (Anguilla anguilla)-Vibrio vulnificus interaction in the gills: Role of the RtxA13 toxin.</title>
        <authorList>
            <person name="Callol A."/>
            <person name="Pajuelo D."/>
            <person name="Ebbesson L."/>
            <person name="Teles M."/>
            <person name="MacKenzie S."/>
            <person name="Amaro C."/>
        </authorList>
    </citation>
    <scope>NUCLEOTIDE SEQUENCE</scope>
</reference>
<proteinExistence type="predicted"/>
<reference evidence="2" key="1">
    <citation type="submission" date="2014-11" db="EMBL/GenBank/DDBJ databases">
        <authorList>
            <person name="Amaro Gonzalez C."/>
        </authorList>
    </citation>
    <scope>NUCLEOTIDE SEQUENCE</scope>
</reference>
<keyword evidence="1" id="KW-0472">Membrane</keyword>
<evidence type="ECO:0000313" key="2">
    <source>
        <dbReference type="EMBL" id="JAH27626.1"/>
    </source>
</evidence>
<keyword evidence="1" id="KW-0812">Transmembrane</keyword>
<sequence length="94" mass="10723">MSVRPDYLLSCFITLLIPSVFLSVTLPHTTHLLLEESELSHKVFVSVISVFQAITFTTRWRKQKNRKKQLGGSLPVIGQWVGHVIKFESWVSSP</sequence>
<name>A0A0E9REP1_ANGAN</name>
<organism evidence="2">
    <name type="scientific">Anguilla anguilla</name>
    <name type="common">European freshwater eel</name>
    <name type="synonym">Muraena anguilla</name>
    <dbReference type="NCBI Taxonomy" id="7936"/>
    <lineage>
        <taxon>Eukaryota</taxon>
        <taxon>Metazoa</taxon>
        <taxon>Chordata</taxon>
        <taxon>Craniata</taxon>
        <taxon>Vertebrata</taxon>
        <taxon>Euteleostomi</taxon>
        <taxon>Actinopterygii</taxon>
        <taxon>Neopterygii</taxon>
        <taxon>Teleostei</taxon>
        <taxon>Anguilliformes</taxon>
        <taxon>Anguillidae</taxon>
        <taxon>Anguilla</taxon>
    </lineage>
</organism>
<protein>
    <submittedName>
        <fullName evidence="2">Uncharacterized protein</fullName>
    </submittedName>
</protein>
<accession>A0A0E9REP1</accession>
<evidence type="ECO:0000256" key="1">
    <source>
        <dbReference type="SAM" id="Phobius"/>
    </source>
</evidence>
<keyword evidence="1" id="KW-1133">Transmembrane helix</keyword>
<feature type="transmembrane region" description="Helical" evidence="1">
    <location>
        <begin position="7"/>
        <end position="27"/>
    </location>
</feature>